<feature type="transmembrane region" description="Helical" evidence="6">
    <location>
        <begin position="265"/>
        <end position="287"/>
    </location>
</feature>
<dbReference type="AlphaFoldDB" id="A0AAE9I071"/>
<dbReference type="PANTHER" id="PTHR33406">
    <property type="entry name" value="MEMBRANE PROTEIN MJ1562-RELATED"/>
    <property type="match status" value="1"/>
</dbReference>
<feature type="transmembrane region" description="Helical" evidence="6">
    <location>
        <begin position="623"/>
        <end position="641"/>
    </location>
</feature>
<dbReference type="InterPro" id="IPR004869">
    <property type="entry name" value="MMPL_dom"/>
</dbReference>
<proteinExistence type="predicted"/>
<evidence type="ECO:0000313" key="9">
    <source>
        <dbReference type="EMBL" id="URF03946.1"/>
    </source>
</evidence>
<feature type="transmembrane region" description="Helical" evidence="6">
    <location>
        <begin position="299"/>
        <end position="316"/>
    </location>
</feature>
<name>A0AAE9I071_9BURK</name>
<gene>
    <name evidence="8" type="ORF">FGG12_20020</name>
    <name evidence="9" type="ORF">M5D45_15850</name>
</gene>
<dbReference type="KEGG" id="ccam:M5D45_15850"/>
<dbReference type="Proteomes" id="UP001056132">
    <property type="component" value="Chromosome 1"/>
</dbReference>
<dbReference type="PANTHER" id="PTHR33406:SF13">
    <property type="entry name" value="MEMBRANE PROTEIN YDFJ"/>
    <property type="match status" value="1"/>
</dbReference>
<feature type="transmembrane region" description="Helical" evidence="6">
    <location>
        <begin position="239"/>
        <end position="258"/>
    </location>
</feature>
<dbReference type="InterPro" id="IPR000731">
    <property type="entry name" value="SSD"/>
</dbReference>
<evidence type="ECO:0000313" key="8">
    <source>
        <dbReference type="EMBL" id="TSP10759.1"/>
    </source>
</evidence>
<evidence type="ECO:0000256" key="6">
    <source>
        <dbReference type="SAM" id="Phobius"/>
    </source>
</evidence>
<evidence type="ECO:0000256" key="1">
    <source>
        <dbReference type="ARBA" id="ARBA00004651"/>
    </source>
</evidence>
<reference evidence="9" key="2">
    <citation type="journal article" date="2022" name="Microbiol. Resour. Announc.">
        <title>Genome Sequence of Cupriavidus campinensis Strain G5, a Member of a Bacterial Consortium Capable of Polyethylene Degradation.</title>
        <authorList>
            <person name="Schneider B."/>
            <person name="Pfeiffer F."/>
            <person name="Dyall-Smith M."/>
            <person name="Kunte H.J."/>
        </authorList>
    </citation>
    <scope>NUCLEOTIDE SEQUENCE</scope>
    <source>
        <strain evidence="9">G5</strain>
    </source>
</reference>
<dbReference type="EMBL" id="CP097330">
    <property type="protein sequence ID" value="URF03946.1"/>
    <property type="molecule type" value="Genomic_DNA"/>
</dbReference>
<dbReference type="Gene3D" id="1.20.1640.10">
    <property type="entry name" value="Multidrug efflux transporter AcrB transmembrane domain"/>
    <property type="match status" value="2"/>
</dbReference>
<feature type="transmembrane region" description="Helical" evidence="6">
    <location>
        <begin position="648"/>
        <end position="668"/>
    </location>
</feature>
<feature type="transmembrane region" description="Helical" evidence="6">
    <location>
        <begin position="337"/>
        <end position="359"/>
    </location>
</feature>
<keyword evidence="5 6" id="KW-0472">Membrane</keyword>
<dbReference type="RefSeq" id="WP_144200277.1">
    <property type="nucleotide sequence ID" value="NZ_CP097330.1"/>
</dbReference>
<feature type="transmembrane region" description="Helical" evidence="6">
    <location>
        <begin position="33"/>
        <end position="50"/>
    </location>
</feature>
<dbReference type="InterPro" id="IPR050545">
    <property type="entry name" value="Mycobact_MmpL"/>
</dbReference>
<dbReference type="Proteomes" id="UP000318943">
    <property type="component" value="Unassembled WGS sequence"/>
</dbReference>
<accession>A0AAE9I071</accession>
<evidence type="ECO:0000256" key="5">
    <source>
        <dbReference type="ARBA" id="ARBA00023136"/>
    </source>
</evidence>
<evidence type="ECO:0000313" key="10">
    <source>
        <dbReference type="Proteomes" id="UP000318943"/>
    </source>
</evidence>
<sequence length="794" mass="85116">MASSSTEPRLRDPDASHHALAIRYAAWLVRRRWMVIVATVLLCVAASAGLERIAFSSDYRDFFRSDDPQLLANQALQDAYADDNQALVAFVPRDGTVFTPRALDAMARFTELAWRLPHVRRVDSLTNHQHAEAHDDDLRVRPLYQPGTGQTPEAIAAIRAIALSEPLLVKRLVSPDGSVAGISISFTLPAPTETTLPEAVHALRALMDQARALDPDIRVMATGGILLDNAFDEEAKADLATLTPLMYALILVVMFVALRSACGVAAALLTMTLAIFAALGMVGWFGVKLTAISVSTPTILTTIAVANCLHVIVYTIRRMGAGASRHDAVRDAVAANAPIMLVACGTDALGFFSMCLSDVPPVANFGVMLGIGAIVVLLLSASFLPACLAVLPISGQQRMLRQGHAIGRMAGALVAWRKPVFIGVALLNLAAAWFVTRNQLEDNFVDYFSPAVEFRRDTDFIQSHLSGVHTVYYAVPSGAGGTVGSAAYLRDLDRFADWLRAQPEVFQVSSLADVVKRVHRTLHGDAPTAYRVPDDDMAAAQVLLVYELSLPPGLDLNDQIRIDRSASKLTVVLRDITSTALVAFDQRVQAWMRANLPAGMQASGAGPSIMFSHIGEMNVAGTLQGYVLQILLVSVVIGLVLRSVRLGFASLLPNVLPSLMAFGLWGAFVGQVGLSVAVVGVLTYGIIVDDTIHSVFKYHRARTVLGLSPRAAVENAYSISGMAVLFTTSVLVAGFGVLIFSHFDLNADMGIMSVLTIAIAAIVDLVLLPPLLFAIDRDTPKPASAPHSQPLKGI</sequence>
<protein>
    <submittedName>
        <fullName evidence="9">MMPL family transporter</fullName>
    </submittedName>
    <submittedName>
        <fullName evidence="8">RND family transporter</fullName>
    </submittedName>
</protein>
<keyword evidence="3 6" id="KW-0812">Transmembrane</keyword>
<evidence type="ECO:0000259" key="7">
    <source>
        <dbReference type="PROSITE" id="PS50156"/>
    </source>
</evidence>
<keyword evidence="2" id="KW-1003">Cell membrane</keyword>
<feature type="transmembrane region" description="Helical" evidence="6">
    <location>
        <begin position="717"/>
        <end position="743"/>
    </location>
</feature>
<dbReference type="EMBL" id="VCIZ01000013">
    <property type="protein sequence ID" value="TSP10759.1"/>
    <property type="molecule type" value="Genomic_DNA"/>
</dbReference>
<organism evidence="9 11">
    <name type="scientific">Cupriavidus campinensis</name>
    <dbReference type="NCBI Taxonomy" id="151783"/>
    <lineage>
        <taxon>Bacteria</taxon>
        <taxon>Pseudomonadati</taxon>
        <taxon>Pseudomonadota</taxon>
        <taxon>Betaproteobacteria</taxon>
        <taxon>Burkholderiales</taxon>
        <taxon>Burkholderiaceae</taxon>
        <taxon>Cupriavidus</taxon>
    </lineage>
</organism>
<feature type="transmembrane region" description="Helical" evidence="6">
    <location>
        <begin position="365"/>
        <end position="393"/>
    </location>
</feature>
<evidence type="ECO:0000256" key="4">
    <source>
        <dbReference type="ARBA" id="ARBA00022989"/>
    </source>
</evidence>
<dbReference type="SUPFAM" id="SSF82866">
    <property type="entry name" value="Multidrug efflux transporter AcrB transmembrane domain"/>
    <property type="match status" value="2"/>
</dbReference>
<keyword evidence="10" id="KW-1185">Reference proteome</keyword>
<evidence type="ECO:0000256" key="3">
    <source>
        <dbReference type="ARBA" id="ARBA00022692"/>
    </source>
</evidence>
<feature type="transmembrane region" description="Helical" evidence="6">
    <location>
        <begin position="674"/>
        <end position="696"/>
    </location>
</feature>
<dbReference type="Pfam" id="PF03176">
    <property type="entry name" value="MMPL"/>
    <property type="match status" value="2"/>
</dbReference>
<keyword evidence="4 6" id="KW-1133">Transmembrane helix</keyword>
<reference evidence="9" key="3">
    <citation type="submission" date="2022-05" db="EMBL/GenBank/DDBJ databases">
        <authorList>
            <person name="Kunte H.-J."/>
        </authorList>
    </citation>
    <scope>NUCLEOTIDE SEQUENCE</scope>
    <source>
        <strain evidence="9">G5</strain>
    </source>
</reference>
<reference evidence="8 10" key="1">
    <citation type="submission" date="2019-05" db="EMBL/GenBank/DDBJ databases">
        <title>Whole genome sequence analysis of Cupriavidus campinensis S14E4C strain.</title>
        <authorList>
            <person name="Abbaszade G."/>
            <person name="Szabo A."/>
            <person name="Toumi M."/>
            <person name="Toth E."/>
        </authorList>
    </citation>
    <scope>NUCLEOTIDE SEQUENCE [LARGE SCALE GENOMIC DNA]</scope>
    <source>
        <strain evidence="8 10">S14E4C</strain>
    </source>
</reference>
<evidence type="ECO:0000313" key="11">
    <source>
        <dbReference type="Proteomes" id="UP001056132"/>
    </source>
</evidence>
<feature type="transmembrane region" description="Helical" evidence="6">
    <location>
        <begin position="414"/>
        <end position="435"/>
    </location>
</feature>
<comment type="subcellular location">
    <subcellularLocation>
        <location evidence="1">Cell membrane</location>
        <topology evidence="1">Multi-pass membrane protein</topology>
    </subcellularLocation>
</comment>
<feature type="domain" description="SSD" evidence="7">
    <location>
        <begin position="266"/>
        <end position="390"/>
    </location>
</feature>
<dbReference type="GO" id="GO:0005886">
    <property type="term" value="C:plasma membrane"/>
    <property type="evidence" value="ECO:0007669"/>
    <property type="project" value="UniProtKB-SubCell"/>
</dbReference>
<feature type="transmembrane region" description="Helical" evidence="6">
    <location>
        <begin position="749"/>
        <end position="775"/>
    </location>
</feature>
<evidence type="ECO:0000256" key="2">
    <source>
        <dbReference type="ARBA" id="ARBA00022475"/>
    </source>
</evidence>
<dbReference type="PROSITE" id="PS50156">
    <property type="entry name" value="SSD"/>
    <property type="match status" value="1"/>
</dbReference>